<feature type="region of interest" description="Disordered" evidence="1">
    <location>
        <begin position="41"/>
        <end position="71"/>
    </location>
</feature>
<organism evidence="2 3">
    <name type="scientific">Exophiala oligosperma</name>
    <dbReference type="NCBI Taxonomy" id="215243"/>
    <lineage>
        <taxon>Eukaryota</taxon>
        <taxon>Fungi</taxon>
        <taxon>Dikarya</taxon>
        <taxon>Ascomycota</taxon>
        <taxon>Pezizomycotina</taxon>
        <taxon>Eurotiomycetes</taxon>
        <taxon>Chaetothyriomycetidae</taxon>
        <taxon>Chaetothyriales</taxon>
        <taxon>Herpotrichiellaceae</taxon>
        <taxon>Exophiala</taxon>
    </lineage>
</organism>
<feature type="compositionally biased region" description="Low complexity" evidence="1">
    <location>
        <begin position="48"/>
        <end position="68"/>
    </location>
</feature>
<feature type="region of interest" description="Disordered" evidence="1">
    <location>
        <begin position="708"/>
        <end position="770"/>
    </location>
</feature>
<dbReference type="GeneID" id="27353772"/>
<feature type="compositionally biased region" description="Polar residues" evidence="1">
    <location>
        <begin position="715"/>
        <end position="725"/>
    </location>
</feature>
<accession>A0A0D2EDM8</accession>
<keyword evidence="3" id="KW-1185">Reference proteome</keyword>
<dbReference type="InterPro" id="IPR051861">
    <property type="entry name" value="NET_actin-binding_domain"/>
</dbReference>
<dbReference type="OrthoDB" id="3647690at2759"/>
<dbReference type="InterPro" id="IPR021006">
    <property type="entry name" value="Hda2/3"/>
</dbReference>
<dbReference type="PANTHER" id="PTHR32258:SF28">
    <property type="entry name" value="PROTEIN NETWORKED 3A-RELATED"/>
    <property type="match status" value="1"/>
</dbReference>
<protein>
    <submittedName>
        <fullName evidence="2">Uncharacterized protein</fullName>
    </submittedName>
</protein>
<feature type="region of interest" description="Disordered" evidence="1">
    <location>
        <begin position="416"/>
        <end position="449"/>
    </location>
</feature>
<dbReference type="PANTHER" id="PTHR32258">
    <property type="entry name" value="PROTEIN NETWORKED 4A"/>
    <property type="match status" value="1"/>
</dbReference>
<dbReference type="GO" id="GO:0070823">
    <property type="term" value="C:HDA1 complex"/>
    <property type="evidence" value="ECO:0007669"/>
    <property type="project" value="InterPro"/>
</dbReference>
<name>A0A0D2EDM8_9EURO</name>
<dbReference type="VEuPathDB" id="FungiDB:PV06_01698"/>
<reference evidence="2 3" key="1">
    <citation type="submission" date="2015-01" db="EMBL/GenBank/DDBJ databases">
        <title>The Genome Sequence of Exophiala oligosperma CBS72588.</title>
        <authorList>
            <consortium name="The Broad Institute Genomics Platform"/>
            <person name="Cuomo C."/>
            <person name="de Hoog S."/>
            <person name="Gorbushina A."/>
            <person name="Stielow B."/>
            <person name="Teixiera M."/>
            <person name="Abouelleil A."/>
            <person name="Chapman S.B."/>
            <person name="Priest M."/>
            <person name="Young S.K."/>
            <person name="Wortman J."/>
            <person name="Nusbaum C."/>
            <person name="Birren B."/>
        </authorList>
    </citation>
    <scope>NUCLEOTIDE SEQUENCE [LARGE SCALE GENOMIC DNA]</scope>
    <source>
        <strain evidence="2 3">CBS 72588</strain>
    </source>
</reference>
<dbReference type="RefSeq" id="XP_016266220.1">
    <property type="nucleotide sequence ID" value="XM_016402323.1"/>
</dbReference>
<dbReference type="STRING" id="215243.A0A0D2EDM8"/>
<feature type="region of interest" description="Disordered" evidence="1">
    <location>
        <begin position="1"/>
        <end position="28"/>
    </location>
</feature>
<evidence type="ECO:0000256" key="1">
    <source>
        <dbReference type="SAM" id="MobiDB-lite"/>
    </source>
</evidence>
<dbReference type="Pfam" id="PF11496">
    <property type="entry name" value="HDA2-3"/>
    <property type="match status" value="1"/>
</dbReference>
<dbReference type="Gene3D" id="3.40.50.12360">
    <property type="match status" value="1"/>
</dbReference>
<dbReference type="HOGENOM" id="CLU_004103_0_0_1"/>
<evidence type="ECO:0000313" key="3">
    <source>
        <dbReference type="Proteomes" id="UP000053342"/>
    </source>
</evidence>
<gene>
    <name evidence="2" type="ORF">PV06_01698</name>
</gene>
<dbReference type="AlphaFoldDB" id="A0A0D2EDM8"/>
<sequence>MSPPLASHHEHLSGSELAPSHTPQAPVYDVALGGSALPIQKSIEEEPQSFSAEHSSAESKASSSQQSVENERDVAQIDGLVLPTLPVLGPGEYALALPVEGKIQSVYSDIIKSKKKAILKFLNRHDSVGSANGSPTRTQERIEMMEMIQQLNDTVTHMDLGLPGTFTQYSIQSEAEAAYANYAGSKFSLLGHLVDMLAHVECSIVVMSQAGPVQDLIEQYLKLKHITVRRQDRAITLSSSEVERSRNEFQVELVSTFSTCQLAFPMKPILIIAFDASFDSQDPQVMRIRQYFSPRPPTLLPVVHFLVSNSSEHVDRCLPKDMPSPSRLKLLVRATYQARPNLGGRPTYVPDPSDEPEGRAMDMADLQRGLRKTPERKLAIFAQVITRASLALDWASNWTLPMPRLQLTDMDLGPLRSSGVPTMAPTPQEPIRSRTPASRSGTPSGKRRMLDVDSVLPALIKRQRLTPLQDSAEAATKSEPPNDQLQQMQELVNKLQADLQTEREAKQKAEEERTRIQEQLEKWKEDHANLQRRYEKRMTKCHELDFSTKKLQKIIDNNKSRQERTAEDNVSLKRKVAELQAELTTVREEVKAGGGDAAALEAAREEARGLQAKNVYLEKSLENTRKDFEFTRTQYQEASNKAAEFAGQVQELETKVAELTQQAGDEKRRLKEQSHTYSLQKHFAKIQELELGIHSREVRLKRLEEENRQLKRTRGVQTRGSSVQPPGSPNLDGPGRGTRSRQASPAAGLFSNTHHAAGSNRGSLLRHQER</sequence>
<evidence type="ECO:0000313" key="2">
    <source>
        <dbReference type="EMBL" id="KIW46004.1"/>
    </source>
</evidence>
<dbReference type="Proteomes" id="UP000053342">
    <property type="component" value="Unassembled WGS sequence"/>
</dbReference>
<dbReference type="EMBL" id="KN847333">
    <property type="protein sequence ID" value="KIW46004.1"/>
    <property type="molecule type" value="Genomic_DNA"/>
</dbReference>
<proteinExistence type="predicted"/>
<dbReference type="InterPro" id="IPR038609">
    <property type="entry name" value="HDA1_su2/3_sf"/>
</dbReference>
<feature type="region of interest" description="Disordered" evidence="1">
    <location>
        <begin position="463"/>
        <end position="483"/>
    </location>
</feature>